<dbReference type="AlphaFoldDB" id="A0A1I2I0E5"/>
<dbReference type="GO" id="GO:0000049">
    <property type="term" value="F:tRNA binding"/>
    <property type="evidence" value="ECO:0007669"/>
    <property type="project" value="UniProtKB-UniRule"/>
</dbReference>
<dbReference type="CDD" id="cd00462">
    <property type="entry name" value="PTH"/>
    <property type="match status" value="1"/>
</dbReference>
<dbReference type="GO" id="GO:0072344">
    <property type="term" value="P:rescue of stalled ribosome"/>
    <property type="evidence" value="ECO:0007669"/>
    <property type="project" value="UniProtKB-UniRule"/>
</dbReference>
<comment type="function">
    <text evidence="7">Catalyzes the release of premature peptidyl moieties from peptidyl-tRNA molecules trapped in stalled 50S ribosomal subunits, and thus maintains levels of free tRNAs and 50S ribosomes.</text>
</comment>
<keyword evidence="3 7" id="KW-0378">Hydrolase</keyword>
<comment type="function">
    <text evidence="7">Hydrolyzes ribosome-free peptidyl-tRNAs (with 1 or more amino acids incorporated), which drop off the ribosome during protein synthesis, or as a result of ribosome stalling.</text>
</comment>
<evidence type="ECO:0000256" key="4">
    <source>
        <dbReference type="ARBA" id="ARBA00022884"/>
    </source>
</evidence>
<dbReference type="EMBL" id="FONY01000027">
    <property type="protein sequence ID" value="SFF35093.1"/>
    <property type="molecule type" value="Genomic_DNA"/>
</dbReference>
<dbReference type="GO" id="GO:0006515">
    <property type="term" value="P:protein quality control for misfolded or incompletely synthesized proteins"/>
    <property type="evidence" value="ECO:0007669"/>
    <property type="project" value="UniProtKB-UniRule"/>
</dbReference>
<name>A0A1I2I0E5_9BACT</name>
<evidence type="ECO:0000256" key="5">
    <source>
        <dbReference type="ARBA" id="ARBA00038063"/>
    </source>
</evidence>
<evidence type="ECO:0000256" key="2">
    <source>
        <dbReference type="ARBA" id="ARBA00022555"/>
    </source>
</evidence>
<evidence type="ECO:0000313" key="10">
    <source>
        <dbReference type="EMBL" id="SFF35093.1"/>
    </source>
</evidence>
<feature type="binding site" evidence="7">
    <location>
        <position position="112"/>
    </location>
    <ligand>
        <name>tRNA</name>
        <dbReference type="ChEBI" id="CHEBI:17843"/>
    </ligand>
</feature>
<feature type="binding site" evidence="7">
    <location>
        <position position="64"/>
    </location>
    <ligand>
        <name>tRNA</name>
        <dbReference type="ChEBI" id="CHEBI:17843"/>
    </ligand>
</feature>
<evidence type="ECO:0000256" key="8">
    <source>
        <dbReference type="RuleBase" id="RU000673"/>
    </source>
</evidence>
<keyword evidence="7" id="KW-0963">Cytoplasm</keyword>
<dbReference type="EC" id="3.1.1.29" evidence="1 7"/>
<dbReference type="HAMAP" id="MF_00083">
    <property type="entry name" value="Pept_tRNA_hydro_bact"/>
    <property type="match status" value="1"/>
</dbReference>
<dbReference type="GO" id="GO:0005737">
    <property type="term" value="C:cytoplasm"/>
    <property type="evidence" value="ECO:0007669"/>
    <property type="project" value="UniProtKB-SubCell"/>
</dbReference>
<accession>A0A1I2I0E5</accession>
<dbReference type="InterPro" id="IPR018171">
    <property type="entry name" value="Pept_tRNA_hydro_CS"/>
</dbReference>
<dbReference type="RefSeq" id="WP_091548066.1">
    <property type="nucleotide sequence ID" value="NZ_FONY01000027.1"/>
</dbReference>
<dbReference type="PANTHER" id="PTHR17224">
    <property type="entry name" value="PEPTIDYL-TRNA HYDROLASE"/>
    <property type="match status" value="1"/>
</dbReference>
<dbReference type="STRING" id="1003.SAMN04488541_102768"/>
<dbReference type="PROSITE" id="PS01195">
    <property type="entry name" value="PEPT_TRNA_HYDROL_1"/>
    <property type="match status" value="1"/>
</dbReference>
<dbReference type="NCBIfam" id="TIGR00447">
    <property type="entry name" value="pth"/>
    <property type="match status" value="1"/>
</dbReference>
<evidence type="ECO:0000256" key="7">
    <source>
        <dbReference type="HAMAP-Rule" id="MF_00083"/>
    </source>
</evidence>
<organism evidence="10 11">
    <name type="scientific">Thermoflexibacter ruber</name>
    <dbReference type="NCBI Taxonomy" id="1003"/>
    <lineage>
        <taxon>Bacteria</taxon>
        <taxon>Pseudomonadati</taxon>
        <taxon>Bacteroidota</taxon>
        <taxon>Cytophagia</taxon>
        <taxon>Cytophagales</taxon>
        <taxon>Thermoflexibacteraceae</taxon>
        <taxon>Thermoflexibacter</taxon>
    </lineage>
</organism>
<dbReference type="OrthoDB" id="9800507at2"/>
<feature type="active site" description="Proton acceptor" evidence="7">
    <location>
        <position position="20"/>
    </location>
</feature>
<feature type="binding site" evidence="7">
    <location>
        <position position="15"/>
    </location>
    <ligand>
        <name>tRNA</name>
        <dbReference type="ChEBI" id="CHEBI:17843"/>
    </ligand>
</feature>
<feature type="binding site" evidence="7">
    <location>
        <position position="66"/>
    </location>
    <ligand>
        <name>tRNA</name>
        <dbReference type="ChEBI" id="CHEBI:17843"/>
    </ligand>
</feature>
<feature type="site" description="Stabilizes the basic form of H active site to accept a proton" evidence="7">
    <location>
        <position position="91"/>
    </location>
</feature>
<comment type="subunit">
    <text evidence="7">Monomer.</text>
</comment>
<sequence length="186" mass="21144">MKYLVIGLGNIGEEYAQTRHNVGFMVVDKLARQFEVSFESGRYAFFAEIKHKGRSITLIKPTTYMNLSGKAVNYWLRELKIPVENSLTIVDDIAIDFGKIRLRANGSSAGHNGLKDIEVTLETQNYPRLRFGIGNNYPKGRQVEYVLSKFNYEEQKELDLMIEKAAEATLAFCTVGLSMAMNQYNK</sequence>
<comment type="similarity">
    <text evidence="5 7 9">Belongs to the PTH family.</text>
</comment>
<comment type="subcellular location">
    <subcellularLocation>
        <location evidence="7">Cytoplasm</location>
    </subcellularLocation>
</comment>
<keyword evidence="11" id="KW-1185">Reference proteome</keyword>
<dbReference type="FunFam" id="3.40.50.1470:FF:000001">
    <property type="entry name" value="Peptidyl-tRNA hydrolase"/>
    <property type="match status" value="1"/>
</dbReference>
<dbReference type="Pfam" id="PF01195">
    <property type="entry name" value="Pept_tRNA_hydro"/>
    <property type="match status" value="1"/>
</dbReference>
<dbReference type="PANTHER" id="PTHR17224:SF1">
    <property type="entry name" value="PEPTIDYL-TRNA HYDROLASE"/>
    <property type="match status" value="1"/>
</dbReference>
<dbReference type="SUPFAM" id="SSF53178">
    <property type="entry name" value="Peptidyl-tRNA hydrolase-like"/>
    <property type="match status" value="1"/>
</dbReference>
<keyword evidence="4 7" id="KW-0694">RNA-binding</keyword>
<feature type="site" description="Discriminates between blocked and unblocked aminoacyl-tRNA" evidence="7">
    <location>
        <position position="10"/>
    </location>
</feature>
<gene>
    <name evidence="7" type="primary">pth</name>
    <name evidence="10" type="ORF">SAMN04488541_102768</name>
</gene>
<evidence type="ECO:0000256" key="9">
    <source>
        <dbReference type="RuleBase" id="RU004320"/>
    </source>
</evidence>
<proteinExistence type="inferred from homology"/>
<evidence type="ECO:0000313" key="11">
    <source>
        <dbReference type="Proteomes" id="UP000199513"/>
    </source>
</evidence>
<dbReference type="Gene3D" id="3.40.50.1470">
    <property type="entry name" value="Peptidyl-tRNA hydrolase"/>
    <property type="match status" value="1"/>
</dbReference>
<dbReference type="Proteomes" id="UP000199513">
    <property type="component" value="Unassembled WGS sequence"/>
</dbReference>
<evidence type="ECO:0000256" key="1">
    <source>
        <dbReference type="ARBA" id="ARBA00013260"/>
    </source>
</evidence>
<evidence type="ECO:0000256" key="3">
    <source>
        <dbReference type="ARBA" id="ARBA00022801"/>
    </source>
</evidence>
<dbReference type="PROSITE" id="PS01196">
    <property type="entry name" value="PEPT_TRNA_HYDROL_2"/>
    <property type="match status" value="1"/>
</dbReference>
<keyword evidence="2 7" id="KW-0820">tRNA-binding</keyword>
<comment type="catalytic activity">
    <reaction evidence="7 8">
        <text>an N-acyl-L-alpha-aminoacyl-tRNA + H2O = an N-acyl-L-amino acid + a tRNA + H(+)</text>
        <dbReference type="Rhea" id="RHEA:54448"/>
        <dbReference type="Rhea" id="RHEA-COMP:10123"/>
        <dbReference type="Rhea" id="RHEA-COMP:13883"/>
        <dbReference type="ChEBI" id="CHEBI:15377"/>
        <dbReference type="ChEBI" id="CHEBI:15378"/>
        <dbReference type="ChEBI" id="CHEBI:59874"/>
        <dbReference type="ChEBI" id="CHEBI:78442"/>
        <dbReference type="ChEBI" id="CHEBI:138191"/>
        <dbReference type="EC" id="3.1.1.29"/>
    </reaction>
</comment>
<evidence type="ECO:0000256" key="6">
    <source>
        <dbReference type="ARBA" id="ARBA00050038"/>
    </source>
</evidence>
<protein>
    <recommendedName>
        <fullName evidence="6 7">Peptidyl-tRNA hydrolase</fullName>
        <shortName evidence="7">Pth</shortName>
        <ecNumber evidence="1 7">3.1.1.29</ecNumber>
    </recommendedName>
</protein>
<dbReference type="InterPro" id="IPR036416">
    <property type="entry name" value="Pept_tRNA_hydro_sf"/>
</dbReference>
<reference evidence="10 11" key="1">
    <citation type="submission" date="2016-10" db="EMBL/GenBank/DDBJ databases">
        <authorList>
            <person name="de Groot N.N."/>
        </authorList>
    </citation>
    <scope>NUCLEOTIDE SEQUENCE [LARGE SCALE GENOMIC DNA]</scope>
    <source>
        <strain>GEY</strain>
        <strain evidence="11">DSM 9560</strain>
    </source>
</reference>
<dbReference type="GO" id="GO:0004045">
    <property type="term" value="F:peptidyl-tRNA hydrolase activity"/>
    <property type="evidence" value="ECO:0007669"/>
    <property type="project" value="UniProtKB-UniRule"/>
</dbReference>
<dbReference type="InterPro" id="IPR001328">
    <property type="entry name" value="Pept_tRNA_hydro"/>
</dbReference>